<keyword evidence="1" id="KW-1133">Transmembrane helix</keyword>
<keyword evidence="1" id="KW-0812">Transmembrane</keyword>
<keyword evidence="1" id="KW-0472">Membrane</keyword>
<dbReference type="RefSeq" id="WP_375516502.1">
    <property type="nucleotide sequence ID" value="NZ_JBHILJ010000001.1"/>
</dbReference>
<proteinExistence type="predicted"/>
<comment type="caution">
    <text evidence="2">The sequence shown here is derived from an EMBL/GenBank/DDBJ whole genome shotgun (WGS) entry which is preliminary data.</text>
</comment>
<name>A0ABV5BIX7_9LEPT</name>
<feature type="transmembrane region" description="Helical" evidence="1">
    <location>
        <begin position="74"/>
        <end position="93"/>
    </location>
</feature>
<evidence type="ECO:0000256" key="1">
    <source>
        <dbReference type="SAM" id="Phobius"/>
    </source>
</evidence>
<gene>
    <name evidence="2" type="ORF">ACE5IX_01915</name>
</gene>
<sequence length="134" mass="15912">MDEGLLKETSHRERFFTFWKGLRFFSQREFDQFTMIERNLSSSLLDEESLMEADKLRTKINNYFSYSTEKDDLYFIYPCIILGSFSGILRLYVGERSLNDSVLEKSAEMLWDGFSKISAPNPTQRKKDKQPKRH</sequence>
<evidence type="ECO:0000313" key="3">
    <source>
        <dbReference type="Proteomes" id="UP001580391"/>
    </source>
</evidence>
<evidence type="ECO:0000313" key="2">
    <source>
        <dbReference type="EMBL" id="MFB5735248.1"/>
    </source>
</evidence>
<dbReference type="EMBL" id="JBHILJ010000001">
    <property type="protein sequence ID" value="MFB5735248.1"/>
    <property type="molecule type" value="Genomic_DNA"/>
</dbReference>
<accession>A0ABV5BIX7</accession>
<dbReference type="Proteomes" id="UP001580391">
    <property type="component" value="Unassembled WGS sequence"/>
</dbReference>
<organism evidence="2 3">
    <name type="scientific">Leptospira wolffii</name>
    <dbReference type="NCBI Taxonomy" id="409998"/>
    <lineage>
        <taxon>Bacteria</taxon>
        <taxon>Pseudomonadati</taxon>
        <taxon>Spirochaetota</taxon>
        <taxon>Spirochaetia</taxon>
        <taxon>Leptospirales</taxon>
        <taxon>Leptospiraceae</taxon>
        <taxon>Leptospira</taxon>
    </lineage>
</organism>
<reference evidence="2 3" key="1">
    <citation type="submission" date="2024-09" db="EMBL/GenBank/DDBJ databases">
        <title>Taxonomic and Genotyping Characterization of Leptospira Strains isolated from Multiple Sources in Colombia highlights the importance of intermediate species.</title>
        <authorList>
            <person name="Torres Higuera L."/>
            <person name="Rojas Tapias D."/>
            <person name="Jimenez Velasquez S."/>
            <person name="Renjifo Ibanez C."/>
        </authorList>
    </citation>
    <scope>NUCLEOTIDE SEQUENCE [LARGE SCALE GENOMIC DNA]</scope>
    <source>
        <strain evidence="2 3">Lep080</strain>
    </source>
</reference>
<keyword evidence="3" id="KW-1185">Reference proteome</keyword>
<protein>
    <submittedName>
        <fullName evidence="2">Uncharacterized protein</fullName>
    </submittedName>
</protein>